<organism evidence="1 2">
    <name type="scientific">Caballeronia telluris</name>
    <dbReference type="NCBI Taxonomy" id="326475"/>
    <lineage>
        <taxon>Bacteria</taxon>
        <taxon>Pseudomonadati</taxon>
        <taxon>Pseudomonadota</taxon>
        <taxon>Betaproteobacteria</taxon>
        <taxon>Burkholderiales</taxon>
        <taxon>Burkholderiaceae</taxon>
        <taxon>Caballeronia</taxon>
    </lineage>
</organism>
<keyword evidence="2" id="KW-1185">Reference proteome</keyword>
<comment type="caution">
    <text evidence="1">The sequence shown here is derived from an EMBL/GenBank/DDBJ whole genome shotgun (WGS) entry which is preliminary data.</text>
</comment>
<sequence length="123" mass="13556">MVIGREGDDSGRLKNFLKKLSADYQQEYVAWKLHDAKEVLFVRIALGDEAQLAFEDARSLGIFHPAEAGEYHAALLRHKGLIFESGGLVETVGAGFFGSYGRYLRAKQIYDAQLTAGSNEMGS</sequence>
<dbReference type="EMBL" id="FCNZ02000003">
    <property type="protein sequence ID" value="SAL19833.1"/>
    <property type="molecule type" value="Genomic_DNA"/>
</dbReference>
<evidence type="ECO:0000313" key="1">
    <source>
        <dbReference type="EMBL" id="SAL19833.1"/>
    </source>
</evidence>
<evidence type="ECO:0000313" key="2">
    <source>
        <dbReference type="Proteomes" id="UP000054717"/>
    </source>
</evidence>
<dbReference type="Proteomes" id="UP000054717">
    <property type="component" value="Unassembled WGS sequence"/>
</dbReference>
<dbReference type="AlphaFoldDB" id="A0A158FJL5"/>
<gene>
    <name evidence="1" type="ORF">AWB66_00971</name>
</gene>
<protein>
    <submittedName>
        <fullName evidence="1">Uncharacterized protein</fullName>
    </submittedName>
</protein>
<dbReference type="STRING" id="326475.AWB66_00971"/>
<proteinExistence type="predicted"/>
<reference evidence="1" key="1">
    <citation type="submission" date="2016-01" db="EMBL/GenBank/DDBJ databases">
        <authorList>
            <person name="Peeters Charlotte."/>
        </authorList>
    </citation>
    <scope>NUCLEOTIDE SEQUENCE</scope>
    <source>
        <strain evidence="1">LMG 22936</strain>
    </source>
</reference>
<name>A0A158FJL5_9BURK</name>
<accession>A0A158FJL5</accession>